<keyword evidence="1" id="KW-1133">Transmembrane helix</keyword>
<keyword evidence="3" id="KW-1185">Reference proteome</keyword>
<dbReference type="EMBL" id="BAAASG010000012">
    <property type="protein sequence ID" value="GAA2503061.1"/>
    <property type="molecule type" value="Genomic_DNA"/>
</dbReference>
<proteinExistence type="predicted"/>
<keyword evidence="1" id="KW-0472">Membrane</keyword>
<feature type="transmembrane region" description="Helical" evidence="1">
    <location>
        <begin position="61"/>
        <end position="83"/>
    </location>
</feature>
<name>A0ABN3ML96_STRLO</name>
<gene>
    <name evidence="2" type="ORF">GCM10010276_52730</name>
</gene>
<sequence length="139" mass="14445">MAAAYVIGFLEGTGAHAYFLATGGLHTFSYAPLPVQLLLHALLLLDPLVALLIVRARPNGALLAAAVMLLDLAANWDGAWHAVLADPVAYLRPVGLLPITVFGIFVVLTALPLRQGLANVEAPGDGIRHRPGAPDASVG</sequence>
<dbReference type="RefSeq" id="WP_344403069.1">
    <property type="nucleotide sequence ID" value="NZ_BAAASG010000012.1"/>
</dbReference>
<dbReference type="Proteomes" id="UP001501777">
    <property type="component" value="Unassembled WGS sequence"/>
</dbReference>
<accession>A0ABN3ML96</accession>
<feature type="transmembrane region" description="Helical" evidence="1">
    <location>
        <begin position="89"/>
        <end position="111"/>
    </location>
</feature>
<keyword evidence="1" id="KW-0812">Transmembrane</keyword>
<evidence type="ECO:0000256" key="1">
    <source>
        <dbReference type="SAM" id="Phobius"/>
    </source>
</evidence>
<comment type="caution">
    <text evidence="2">The sequence shown here is derived from an EMBL/GenBank/DDBJ whole genome shotgun (WGS) entry which is preliminary data.</text>
</comment>
<feature type="transmembrane region" description="Helical" evidence="1">
    <location>
        <begin position="33"/>
        <end position="54"/>
    </location>
</feature>
<evidence type="ECO:0000313" key="2">
    <source>
        <dbReference type="EMBL" id="GAA2503061.1"/>
    </source>
</evidence>
<reference evidence="2 3" key="1">
    <citation type="journal article" date="2019" name="Int. J. Syst. Evol. Microbiol.">
        <title>The Global Catalogue of Microorganisms (GCM) 10K type strain sequencing project: providing services to taxonomists for standard genome sequencing and annotation.</title>
        <authorList>
            <consortium name="The Broad Institute Genomics Platform"/>
            <consortium name="The Broad Institute Genome Sequencing Center for Infectious Disease"/>
            <person name="Wu L."/>
            <person name="Ma J."/>
        </authorList>
    </citation>
    <scope>NUCLEOTIDE SEQUENCE [LARGE SCALE GENOMIC DNA]</scope>
    <source>
        <strain evidence="2 3">JCM 4395</strain>
    </source>
</reference>
<protein>
    <submittedName>
        <fullName evidence="2">Uncharacterized protein</fullName>
    </submittedName>
</protein>
<organism evidence="2 3">
    <name type="scientific">Streptomyces longisporus</name>
    <dbReference type="NCBI Taxonomy" id="1948"/>
    <lineage>
        <taxon>Bacteria</taxon>
        <taxon>Bacillati</taxon>
        <taxon>Actinomycetota</taxon>
        <taxon>Actinomycetes</taxon>
        <taxon>Kitasatosporales</taxon>
        <taxon>Streptomycetaceae</taxon>
        <taxon>Streptomyces</taxon>
    </lineage>
</organism>
<evidence type="ECO:0000313" key="3">
    <source>
        <dbReference type="Proteomes" id="UP001501777"/>
    </source>
</evidence>